<dbReference type="Gene3D" id="3.20.20.370">
    <property type="entry name" value="Glycoside hydrolase/deacetylase"/>
    <property type="match status" value="1"/>
</dbReference>
<sequence length="256" mass="28149">MSFTDATKRAIATVWDLVPKRPALTVLYYHAVRADQAAAFEAQMALLRRTANIVPADHTGPLDRDRPNVAVTFDDAFRSVREHALPALIRHRVPATIYVPSGWLGRTPGWAMETSADREEVVMSAEEIARLPTDLIAIGSHTADHPRLSTLPVDEVDNQLVGSRRALESLLGRPVDTLAFPYGDHNAAVVERAKVAGYRHVFTVSPEAIAAGSVALVRGRTSADPSDPLPVFALKSRGAYAIMPLFYRLKRWLRGR</sequence>
<dbReference type="InterPro" id="IPR051398">
    <property type="entry name" value="Polysacch_Deacetylase"/>
</dbReference>
<dbReference type="RefSeq" id="WP_111275849.1">
    <property type="nucleotide sequence ID" value="NZ_QFYS01000003.1"/>
</dbReference>
<evidence type="ECO:0000256" key="3">
    <source>
        <dbReference type="ARBA" id="ARBA00020071"/>
    </source>
</evidence>
<evidence type="ECO:0000256" key="1">
    <source>
        <dbReference type="ARBA" id="ARBA00003236"/>
    </source>
</evidence>
<comment type="function">
    <text evidence="1">Is involved in generating a small heat-stable compound (Nod), an acylated oligomer of N-acetylglucosamine, that stimulates mitosis in various plant protoplasts.</text>
</comment>
<proteinExistence type="inferred from homology"/>
<dbReference type="AlphaFoldDB" id="A0A328BJF2"/>
<protein>
    <recommendedName>
        <fullName evidence="3">Chitooligosaccharide deacetylase</fullName>
    </recommendedName>
    <alternativeName>
        <fullName evidence="5">Nodulation protein B</fullName>
    </alternativeName>
</protein>
<dbReference type="CDD" id="cd10918">
    <property type="entry name" value="CE4_NodB_like_5s_6s"/>
    <property type="match status" value="1"/>
</dbReference>
<accession>A0A328BJF2</accession>
<dbReference type="PROSITE" id="PS51677">
    <property type="entry name" value="NODB"/>
    <property type="match status" value="1"/>
</dbReference>
<feature type="domain" description="NodB homology" evidence="6">
    <location>
        <begin position="67"/>
        <end position="256"/>
    </location>
</feature>
<evidence type="ECO:0000256" key="2">
    <source>
        <dbReference type="ARBA" id="ARBA00010973"/>
    </source>
</evidence>
<dbReference type="InterPro" id="IPR002509">
    <property type="entry name" value="NODB_dom"/>
</dbReference>
<evidence type="ECO:0000259" key="6">
    <source>
        <dbReference type="PROSITE" id="PS51677"/>
    </source>
</evidence>
<keyword evidence="8" id="KW-1185">Reference proteome</keyword>
<dbReference type="EMBL" id="QFYS01000003">
    <property type="protein sequence ID" value="RAK66541.1"/>
    <property type="molecule type" value="Genomic_DNA"/>
</dbReference>
<reference evidence="7 8" key="1">
    <citation type="submission" date="2018-05" db="EMBL/GenBank/DDBJ databases">
        <authorList>
            <person name="Lanie J.A."/>
            <person name="Ng W.-L."/>
            <person name="Kazmierczak K.M."/>
            <person name="Andrzejewski T.M."/>
            <person name="Davidsen T.M."/>
            <person name="Wayne K.J."/>
            <person name="Tettelin H."/>
            <person name="Glass J.I."/>
            <person name="Rusch D."/>
            <person name="Podicherti R."/>
            <person name="Tsui H.-C.T."/>
            <person name="Winkler M.E."/>
        </authorList>
    </citation>
    <scope>NUCLEOTIDE SEQUENCE [LARGE SCALE GENOMIC DNA]</scope>
    <source>
        <strain evidence="7 8">BUT-10</strain>
    </source>
</reference>
<dbReference type="OrthoDB" id="9814639at2"/>
<dbReference type="Proteomes" id="UP000249524">
    <property type="component" value="Unassembled WGS sequence"/>
</dbReference>
<dbReference type="PANTHER" id="PTHR34216">
    <property type="match status" value="1"/>
</dbReference>
<name>A0A328BJF2_9CAUL</name>
<comment type="caution">
    <text evidence="7">The sequence shown here is derived from an EMBL/GenBank/DDBJ whole genome shotgun (WGS) entry which is preliminary data.</text>
</comment>
<keyword evidence="4" id="KW-0732">Signal</keyword>
<dbReference type="SUPFAM" id="SSF88713">
    <property type="entry name" value="Glycoside hydrolase/deacetylase"/>
    <property type="match status" value="1"/>
</dbReference>
<evidence type="ECO:0000256" key="5">
    <source>
        <dbReference type="ARBA" id="ARBA00032976"/>
    </source>
</evidence>
<organism evidence="7 8">
    <name type="scientific">Phenylobacterium kunshanense</name>
    <dbReference type="NCBI Taxonomy" id="1445034"/>
    <lineage>
        <taxon>Bacteria</taxon>
        <taxon>Pseudomonadati</taxon>
        <taxon>Pseudomonadota</taxon>
        <taxon>Alphaproteobacteria</taxon>
        <taxon>Caulobacterales</taxon>
        <taxon>Caulobacteraceae</taxon>
        <taxon>Phenylobacterium</taxon>
    </lineage>
</organism>
<evidence type="ECO:0000256" key="4">
    <source>
        <dbReference type="ARBA" id="ARBA00022729"/>
    </source>
</evidence>
<comment type="similarity">
    <text evidence="2">Belongs to the polysaccharide deacetylase family.</text>
</comment>
<dbReference type="InterPro" id="IPR011330">
    <property type="entry name" value="Glyco_hydro/deAcase_b/a-brl"/>
</dbReference>
<evidence type="ECO:0000313" key="8">
    <source>
        <dbReference type="Proteomes" id="UP000249524"/>
    </source>
</evidence>
<dbReference type="Pfam" id="PF01522">
    <property type="entry name" value="Polysacc_deac_1"/>
    <property type="match status" value="1"/>
</dbReference>
<dbReference type="PANTHER" id="PTHR34216:SF7">
    <property type="entry name" value="POLY-BETA-1,6-N-ACETYL-D-GLUCOSAMINE N-DEACETYLASE"/>
    <property type="match status" value="1"/>
</dbReference>
<evidence type="ECO:0000313" key="7">
    <source>
        <dbReference type="EMBL" id="RAK66541.1"/>
    </source>
</evidence>
<gene>
    <name evidence="7" type="ORF">DJ019_09900</name>
</gene>
<dbReference type="GO" id="GO:0005975">
    <property type="term" value="P:carbohydrate metabolic process"/>
    <property type="evidence" value="ECO:0007669"/>
    <property type="project" value="InterPro"/>
</dbReference>
<dbReference type="GO" id="GO:0016810">
    <property type="term" value="F:hydrolase activity, acting on carbon-nitrogen (but not peptide) bonds"/>
    <property type="evidence" value="ECO:0007669"/>
    <property type="project" value="InterPro"/>
</dbReference>